<comment type="caution">
    <text evidence="3">The sequence shown here is derived from an EMBL/GenBank/DDBJ whole genome shotgun (WGS) entry which is preliminary data.</text>
</comment>
<feature type="compositionally biased region" description="Low complexity" evidence="1">
    <location>
        <begin position="112"/>
        <end position="133"/>
    </location>
</feature>
<evidence type="ECO:0000313" key="3">
    <source>
        <dbReference type="EMBL" id="KAK2030314.1"/>
    </source>
</evidence>
<dbReference type="EMBL" id="MU842853">
    <property type="protein sequence ID" value="KAK2030314.1"/>
    <property type="molecule type" value="Genomic_DNA"/>
</dbReference>
<feature type="compositionally biased region" description="Basic and acidic residues" evidence="1">
    <location>
        <begin position="429"/>
        <end position="461"/>
    </location>
</feature>
<feature type="compositionally biased region" description="Basic and acidic residues" evidence="1">
    <location>
        <begin position="499"/>
        <end position="508"/>
    </location>
</feature>
<feature type="region of interest" description="Disordered" evidence="1">
    <location>
        <begin position="925"/>
        <end position="1024"/>
    </location>
</feature>
<feature type="region of interest" description="Disordered" evidence="1">
    <location>
        <begin position="187"/>
        <end position="877"/>
    </location>
</feature>
<dbReference type="InterPro" id="IPR058348">
    <property type="entry name" value="DUF8035"/>
</dbReference>
<feature type="domain" description="DUF8035" evidence="2">
    <location>
        <begin position="878"/>
        <end position="931"/>
    </location>
</feature>
<protein>
    <recommendedName>
        <fullName evidence="2">DUF8035 domain-containing protein</fullName>
    </recommendedName>
</protein>
<feature type="compositionally biased region" description="Basic and acidic residues" evidence="1">
    <location>
        <begin position="928"/>
        <end position="962"/>
    </location>
</feature>
<feature type="compositionally biased region" description="Basic and acidic residues" evidence="1">
    <location>
        <begin position="525"/>
        <end position="648"/>
    </location>
</feature>
<reference evidence="3" key="1">
    <citation type="submission" date="2021-06" db="EMBL/GenBank/DDBJ databases">
        <title>Comparative genomics, transcriptomics and evolutionary studies reveal genomic signatures of adaptation to plant cell wall in hemibiotrophic fungi.</title>
        <authorList>
            <consortium name="DOE Joint Genome Institute"/>
            <person name="Baroncelli R."/>
            <person name="Diaz J.F."/>
            <person name="Benocci T."/>
            <person name="Peng M."/>
            <person name="Battaglia E."/>
            <person name="Haridas S."/>
            <person name="Andreopoulos W."/>
            <person name="Labutti K."/>
            <person name="Pangilinan J."/>
            <person name="Floch G.L."/>
            <person name="Makela M.R."/>
            <person name="Henrissat B."/>
            <person name="Grigoriev I.V."/>
            <person name="Crouch J.A."/>
            <person name="De Vries R.P."/>
            <person name="Sukno S.A."/>
            <person name="Thon M.R."/>
        </authorList>
    </citation>
    <scope>NUCLEOTIDE SEQUENCE</scope>
    <source>
        <strain evidence="3">MAFF235873</strain>
    </source>
</reference>
<dbReference type="PANTHER" id="PTHR42081">
    <property type="entry name" value="ZINC FINGER PROTEIN DHHC DOMAIN CONTAINING PROTEIN"/>
    <property type="match status" value="1"/>
</dbReference>
<evidence type="ECO:0000256" key="1">
    <source>
        <dbReference type="SAM" id="MobiDB-lite"/>
    </source>
</evidence>
<feature type="region of interest" description="Disordered" evidence="1">
    <location>
        <begin position="1"/>
        <end position="31"/>
    </location>
</feature>
<gene>
    <name evidence="3" type="ORF">LX32DRAFT_332302</name>
</gene>
<evidence type="ECO:0000313" key="4">
    <source>
        <dbReference type="Proteomes" id="UP001232148"/>
    </source>
</evidence>
<name>A0AAD9M2A0_9PEZI</name>
<feature type="compositionally biased region" description="Basic and acidic residues" evidence="1">
    <location>
        <begin position="686"/>
        <end position="762"/>
    </location>
</feature>
<feature type="compositionally biased region" description="Polar residues" evidence="1">
    <location>
        <begin position="260"/>
        <end position="270"/>
    </location>
</feature>
<feature type="compositionally biased region" description="Low complexity" evidence="1">
    <location>
        <begin position="341"/>
        <end position="356"/>
    </location>
</feature>
<dbReference type="AlphaFoldDB" id="A0AAD9M2A0"/>
<feature type="compositionally biased region" description="Basic and acidic residues" evidence="1">
    <location>
        <begin position="371"/>
        <end position="397"/>
    </location>
</feature>
<organism evidence="3 4">
    <name type="scientific">Colletotrichum zoysiae</name>
    <dbReference type="NCBI Taxonomy" id="1216348"/>
    <lineage>
        <taxon>Eukaryota</taxon>
        <taxon>Fungi</taxon>
        <taxon>Dikarya</taxon>
        <taxon>Ascomycota</taxon>
        <taxon>Pezizomycotina</taxon>
        <taxon>Sordariomycetes</taxon>
        <taxon>Hypocreomycetidae</taxon>
        <taxon>Glomerellales</taxon>
        <taxon>Glomerellaceae</taxon>
        <taxon>Colletotrichum</taxon>
        <taxon>Colletotrichum graminicola species complex</taxon>
    </lineage>
</organism>
<feature type="compositionally biased region" description="Basic and acidic residues" evidence="1">
    <location>
        <begin position="807"/>
        <end position="840"/>
    </location>
</feature>
<evidence type="ECO:0000259" key="2">
    <source>
        <dbReference type="Pfam" id="PF26118"/>
    </source>
</evidence>
<feature type="compositionally biased region" description="Basic and acidic residues" evidence="1">
    <location>
        <begin position="770"/>
        <end position="792"/>
    </location>
</feature>
<feature type="region of interest" description="Disordered" evidence="1">
    <location>
        <begin position="48"/>
        <end position="173"/>
    </location>
</feature>
<dbReference type="Pfam" id="PF26118">
    <property type="entry name" value="DUF8035"/>
    <property type="match status" value="1"/>
</dbReference>
<feature type="compositionally biased region" description="Low complexity" evidence="1">
    <location>
        <begin position="187"/>
        <end position="208"/>
    </location>
</feature>
<accession>A0AAD9M2A0</accession>
<feature type="compositionally biased region" description="Low complexity" evidence="1">
    <location>
        <begin position="509"/>
        <end position="522"/>
    </location>
</feature>
<feature type="compositionally biased region" description="Polar residues" evidence="1">
    <location>
        <begin position="143"/>
        <end position="152"/>
    </location>
</feature>
<feature type="compositionally biased region" description="Basic and acidic residues" evidence="1">
    <location>
        <begin position="1015"/>
        <end position="1024"/>
    </location>
</feature>
<dbReference type="PANTHER" id="PTHR42081:SF1">
    <property type="entry name" value="ZINC FINGER PROTEIN DHHC DOMAIN CONTAINING PROTEIN"/>
    <property type="match status" value="1"/>
</dbReference>
<dbReference type="Proteomes" id="UP001232148">
    <property type="component" value="Unassembled WGS sequence"/>
</dbReference>
<feature type="compositionally biased region" description="Basic and acidic residues" evidence="1">
    <location>
        <begin position="469"/>
        <end position="486"/>
    </location>
</feature>
<feature type="compositionally biased region" description="Basic and acidic residues" evidence="1">
    <location>
        <begin position="851"/>
        <end position="873"/>
    </location>
</feature>
<keyword evidence="4" id="KW-1185">Reference proteome</keyword>
<sequence length="1024" mass="117686">MDHRYSSSRYATARPRSPTFNPARASLPTSIGYSSMYGGDIHVMPTSSTRYAPTSSRGHHHHHSATPATTTTTYAVTKDPLARGSALREASRTRNHRSSTLDSTAARPVIVTTTQTRPQPSSSSHNSSSNRRSSPTRDDYRSSDSTFYTQPASSIRSRSHHRGGSYSATMDNEEFTRLRERTLDTTAAARLDTYRPSRSSAVYPSSSSTRHAGATIDIGGDGYEYTTPSDLARYDLDHSRPPSRSRRRESIDRGYYRPSVNVTTTESASRPYNDAGRYDKRAGPPPTTRGLDKINRSTTNVYDPSIPTIPPAAPAAPVHMPVPPSPKDRRSVGGPSSLDVAAPSVAAATVAGPTASRRPVSVYQEGPPRSSHHEDYYRSREDDRAQRQARDLDRKYDTIYGSGDYYHDDGVASRGFGIRTDSAPVGGEFEDRREPRREARPESRNGYHPDSRPGYRPESRGGHRTSPPDAKRGSDDESKRRDDKDRHLRRTSTANEDEAERKRLRDKLTAGLGLAATAIGLGSSAKEKEKEKDERPEKLERESRRRSDEEDVGARAAERYRPRDESRDPRDRAPVIIETRRATADQDDEARDRDRDRDRERDKDRDRERDKDRDRERDKDRDRERDKDRDRERERSRSRSRREAETRLTGDSLPTSQRDGSPEDDEQKSRRPKRQTIGFNPTNTNDIRELKEQLAAMKDDKPKEKVAILADRSDRAERPERSERLDRAERSDRPERSERSERYERSERLDRPDRLERDDRSDQQTYADLPIRETKERTPSPKKESPPPKRESPATIPSGDSGTASSSRDDHRGRDTTPPRSEEKQVRVVSPPRDKSDAKPLKGILKAPSRFPEEDNPIREGVAPHKDDKKLKEVPPGARWTKISRKIVNPEALTIGKERFEVRDDFVIVLRVLNKEEIQAYAAATQVLRERRREESGKDRDRGDRDRDHDRGRDRDGDDDDRRRHRHHKREEDDDDRYDDDRDRDRHRRHRRDDDDYDDDPRRRDDYHHRHHRDREREPLAIEG</sequence>
<feature type="compositionally biased region" description="Low complexity" evidence="1">
    <location>
        <begin position="65"/>
        <end position="77"/>
    </location>
</feature>
<feature type="compositionally biased region" description="Pro residues" evidence="1">
    <location>
        <begin position="307"/>
        <end position="325"/>
    </location>
</feature>
<proteinExistence type="predicted"/>